<organism evidence="1">
    <name type="scientific">Siphoviridae sp. ctsBB38</name>
    <dbReference type="NCBI Taxonomy" id="2826482"/>
    <lineage>
        <taxon>Viruses</taxon>
        <taxon>Duplodnaviria</taxon>
        <taxon>Heunggongvirae</taxon>
        <taxon>Uroviricota</taxon>
        <taxon>Caudoviricetes</taxon>
    </lineage>
</organism>
<sequence>MFLSLEYYHIFLRKYFFHMDNLLSQIYISYCC</sequence>
<accession>A0A8S5MVT1</accession>
<reference evidence="1" key="1">
    <citation type="journal article" date="2021" name="Proc. Natl. Acad. Sci. U.S.A.">
        <title>A Catalog of Tens of Thousands of Viruses from Human Metagenomes Reveals Hidden Associations with Chronic Diseases.</title>
        <authorList>
            <person name="Tisza M.J."/>
            <person name="Buck C.B."/>
        </authorList>
    </citation>
    <scope>NUCLEOTIDE SEQUENCE</scope>
    <source>
        <strain evidence="1">CtsBB38</strain>
    </source>
</reference>
<proteinExistence type="predicted"/>
<dbReference type="EMBL" id="BK014999">
    <property type="protein sequence ID" value="DAD86462.1"/>
    <property type="molecule type" value="Genomic_DNA"/>
</dbReference>
<protein>
    <submittedName>
        <fullName evidence="1">Uncharacterized protein</fullName>
    </submittedName>
</protein>
<evidence type="ECO:0000313" key="1">
    <source>
        <dbReference type="EMBL" id="DAD86462.1"/>
    </source>
</evidence>
<name>A0A8S5MVT1_9CAUD</name>